<comment type="cofactor">
    <cofactor evidence="1">
        <name>pyridoxal 5'-phosphate</name>
        <dbReference type="ChEBI" id="CHEBI:597326"/>
    </cofactor>
</comment>
<evidence type="ECO:0000256" key="5">
    <source>
        <dbReference type="ARBA" id="ARBA00022898"/>
    </source>
</evidence>
<proteinExistence type="inferred from homology"/>
<evidence type="ECO:0000256" key="2">
    <source>
        <dbReference type="ARBA" id="ARBA00004962"/>
    </source>
</evidence>
<dbReference type="CDD" id="cd01561">
    <property type="entry name" value="CBS_like"/>
    <property type="match status" value="1"/>
</dbReference>
<dbReference type="Gene3D" id="3.40.50.1100">
    <property type="match status" value="2"/>
</dbReference>
<evidence type="ECO:0000256" key="1">
    <source>
        <dbReference type="ARBA" id="ARBA00001933"/>
    </source>
</evidence>
<evidence type="ECO:0000256" key="6">
    <source>
        <dbReference type="ARBA" id="ARBA00047931"/>
    </source>
</evidence>
<dbReference type="GO" id="GO:0004124">
    <property type="term" value="F:cysteine synthase activity"/>
    <property type="evidence" value="ECO:0007669"/>
    <property type="project" value="UniProtKB-EC"/>
</dbReference>
<accession>A0A486XAJ5</accession>
<dbReference type="PANTHER" id="PTHR10314">
    <property type="entry name" value="CYSTATHIONINE BETA-SYNTHASE"/>
    <property type="match status" value="1"/>
</dbReference>
<evidence type="ECO:0000256" key="9">
    <source>
        <dbReference type="ARBA" id="ARBA00079153"/>
    </source>
</evidence>
<gene>
    <name evidence="11" type="primary">cysK_3</name>
    <name evidence="11" type="ORF">NCTC4101_00766</name>
</gene>
<name>A0A486XAJ5_9PAST</name>
<comment type="pathway">
    <text evidence="2">Amino-acid biosynthesis; L-cysteine biosynthesis; L-cysteine from L-serine: step 2/2.</text>
</comment>
<dbReference type="GO" id="GO:0006535">
    <property type="term" value="P:cysteine biosynthetic process from serine"/>
    <property type="evidence" value="ECO:0007669"/>
    <property type="project" value="InterPro"/>
</dbReference>
<dbReference type="InterPro" id="IPR050214">
    <property type="entry name" value="Cys_Synth/Cystath_Beta-Synth"/>
</dbReference>
<dbReference type="InterPro" id="IPR036052">
    <property type="entry name" value="TrpB-like_PALP_sf"/>
</dbReference>
<feature type="domain" description="Tryptophan synthase beta chain-like PALP" evidence="10">
    <location>
        <begin position="9"/>
        <end position="220"/>
    </location>
</feature>
<dbReference type="InterPro" id="IPR001926">
    <property type="entry name" value="TrpB-like_PALP"/>
</dbReference>
<evidence type="ECO:0000256" key="8">
    <source>
        <dbReference type="ARBA" id="ARBA00078257"/>
    </source>
</evidence>
<keyword evidence="11" id="KW-0808">Transferase</keyword>
<evidence type="ECO:0000256" key="4">
    <source>
        <dbReference type="ARBA" id="ARBA00012681"/>
    </source>
</evidence>
<dbReference type="SUPFAM" id="SSF53686">
    <property type="entry name" value="Tryptophan synthase beta subunit-like PLP-dependent enzymes"/>
    <property type="match status" value="1"/>
</dbReference>
<comment type="similarity">
    <text evidence="3">Belongs to the cysteine synthase/cystathionine beta-synthase family.</text>
</comment>
<dbReference type="PROSITE" id="PS00901">
    <property type="entry name" value="CYS_SYNTHASE"/>
    <property type="match status" value="1"/>
</dbReference>
<dbReference type="FunFam" id="3.40.50.1100:FF:000003">
    <property type="entry name" value="Cystathionine beta-synthase"/>
    <property type="match status" value="1"/>
</dbReference>
<evidence type="ECO:0000313" key="11">
    <source>
        <dbReference type="EMBL" id="VGM95394.1"/>
    </source>
</evidence>
<keyword evidence="5" id="KW-0663">Pyridoxal phosphate</keyword>
<dbReference type="InterPro" id="IPR001216">
    <property type="entry name" value="P-phosphate_BS"/>
</dbReference>
<dbReference type="EC" id="2.5.1.47" evidence="4"/>
<dbReference type="EMBL" id="CAAHDN010000007">
    <property type="protein sequence ID" value="VGM95394.1"/>
    <property type="molecule type" value="Genomic_DNA"/>
</dbReference>
<protein>
    <recommendedName>
        <fullName evidence="7">Cysteine synthase B</fullName>
        <ecNumber evidence="4">2.5.1.47</ecNumber>
    </recommendedName>
    <alternativeName>
        <fullName evidence="8">O-acetylserine (thiol)-lyase B</fullName>
    </alternativeName>
    <alternativeName>
        <fullName evidence="9">O-acetylserine sulfhydrylase B</fullName>
    </alternativeName>
</protein>
<comment type="catalytic activity">
    <reaction evidence="6">
        <text>O-acetyl-L-serine + hydrogen sulfide = L-cysteine + acetate</text>
        <dbReference type="Rhea" id="RHEA:14829"/>
        <dbReference type="ChEBI" id="CHEBI:29919"/>
        <dbReference type="ChEBI" id="CHEBI:30089"/>
        <dbReference type="ChEBI" id="CHEBI:35235"/>
        <dbReference type="ChEBI" id="CHEBI:58340"/>
        <dbReference type="EC" id="2.5.1.47"/>
    </reaction>
</comment>
<organism evidence="11">
    <name type="scientific">uncultured Avibacterium sp</name>
    <dbReference type="NCBI Taxonomy" id="1936169"/>
    <lineage>
        <taxon>Bacteria</taxon>
        <taxon>Pseudomonadati</taxon>
        <taxon>Pseudomonadota</taxon>
        <taxon>Gammaproteobacteria</taxon>
        <taxon>Pasteurellales</taxon>
        <taxon>Pasteurellaceae</taxon>
        <taxon>Avibacterium</taxon>
        <taxon>environmental samples</taxon>
    </lineage>
</organism>
<dbReference type="AlphaFoldDB" id="A0A486XAJ5"/>
<reference evidence="11" key="1">
    <citation type="submission" date="2019-03" db="EMBL/GenBank/DDBJ databases">
        <authorList>
            <consortium name="Pathogen Informatics"/>
        </authorList>
    </citation>
    <scope>NUCLEOTIDE SEQUENCE</scope>
    <source>
        <strain evidence="11">Unknown</strain>
    </source>
</reference>
<dbReference type="Pfam" id="PF00291">
    <property type="entry name" value="PALP"/>
    <property type="match status" value="1"/>
</dbReference>
<evidence type="ECO:0000256" key="7">
    <source>
        <dbReference type="ARBA" id="ARBA00072081"/>
    </source>
</evidence>
<evidence type="ECO:0000259" key="10">
    <source>
        <dbReference type="Pfam" id="PF00291"/>
    </source>
</evidence>
<sequence length="234" mass="26103">MHKLNCYMGDTPLIKIKNIFGENYANVYVKLEEFNPAGSIKSRVANQMIVDAEEKGLIKKGTRLLEATGENTGMGLAFISAIKGYNLTLVIPDNFSKEKINTLRYFGANIILSDHKSGVGSHIKLAKEILENDRSFYHLDQFNNLSNPKVHYLGTGLEIINSLNNPHIFVAGIGSRGTIGGVGKRLKEYNSNIKIYGVQPEGCDYFSNLTYPHKIEAISVGVESTFFDKVFYRE</sequence>
<evidence type="ECO:0000256" key="3">
    <source>
        <dbReference type="ARBA" id="ARBA00007103"/>
    </source>
</evidence>